<keyword evidence="7" id="KW-0411">Iron-sulfur</keyword>
<dbReference type="Gene3D" id="3.40.640.10">
    <property type="entry name" value="Type I PLP-dependent aspartate aminotransferase-like (Major domain)"/>
    <property type="match status" value="2"/>
</dbReference>
<keyword evidence="4" id="KW-0479">Metal-binding</keyword>
<dbReference type="Gene3D" id="3.90.1150.10">
    <property type="entry name" value="Aspartate Aminotransferase, domain 1"/>
    <property type="match status" value="2"/>
</dbReference>
<comment type="similarity">
    <text evidence="2">Belongs to the class-V pyridoxal-phosphate-dependent aminotransferase family. NifS/IscS subfamily.</text>
</comment>
<dbReference type="Gene3D" id="1.10.260.50">
    <property type="match status" value="1"/>
</dbReference>
<dbReference type="EMBL" id="MHWZ01000018">
    <property type="protein sequence ID" value="OHB17523.1"/>
    <property type="molecule type" value="Genomic_DNA"/>
</dbReference>
<evidence type="ECO:0000256" key="3">
    <source>
        <dbReference type="ARBA" id="ARBA00022679"/>
    </source>
</evidence>
<evidence type="ECO:0000256" key="1">
    <source>
        <dbReference type="ARBA" id="ARBA00001933"/>
    </source>
</evidence>
<dbReference type="InterPro" id="IPR015424">
    <property type="entry name" value="PyrdxlP-dep_Trfase"/>
</dbReference>
<dbReference type="InterPro" id="IPR015422">
    <property type="entry name" value="PyrdxlP-dep_Trfase_small"/>
</dbReference>
<dbReference type="PANTHER" id="PTHR11601:SF34">
    <property type="entry name" value="CYSTEINE DESULFURASE"/>
    <property type="match status" value="1"/>
</dbReference>
<dbReference type="AlphaFoldDB" id="A0A1G2V7B1"/>
<dbReference type="Proteomes" id="UP000176868">
    <property type="component" value="Unassembled WGS sequence"/>
</dbReference>
<reference evidence="10 11" key="1">
    <citation type="journal article" date="2016" name="Nat. Commun.">
        <title>Thousands of microbial genomes shed light on interconnected biogeochemical processes in an aquifer system.</title>
        <authorList>
            <person name="Anantharaman K."/>
            <person name="Brown C.T."/>
            <person name="Hug L.A."/>
            <person name="Sharon I."/>
            <person name="Castelle C.J."/>
            <person name="Probst A.J."/>
            <person name="Thomas B.C."/>
            <person name="Singh A."/>
            <person name="Wilkins M.J."/>
            <person name="Karaoz U."/>
            <person name="Brodie E.L."/>
            <person name="Williams K.H."/>
            <person name="Hubbard S.S."/>
            <person name="Banfield J.F."/>
        </authorList>
    </citation>
    <scope>NUCLEOTIDE SEQUENCE [LARGE SCALE GENOMIC DNA]</scope>
</reference>
<dbReference type="InterPro" id="IPR000192">
    <property type="entry name" value="Aminotrans_V_dom"/>
</dbReference>
<proteinExistence type="inferred from homology"/>
<sequence>MNRFHNKRIFLDYASATPVLPEVRRAMEKYWSKDFYNPSAIYVEGMQIKEDVEKNRTKIARLIGVSSDNIIFTSGGTESNTWAIRGLKNSHIVIDSMSHPSVFEAAKGLNSSTYNLEKEWPIGENATLISTVTTDNKIGRRVRKWRKTNNSQTPLLHIDASQTAQYFKVGLEALSCDLLTLDGAKLYGPKGIGALVVRRGLKLDLPPLGTSPIPLIVGFAKALEIAVRDRETEKKRLTSLSASFINDIQHSLPEVYITQSSPNIINLSVPGIPPELLVLALDRAGVLVSAGPACNSNKPEPPDTPVRFSFGRFTTTADVKQAVQIFCLICKSMVK</sequence>
<dbReference type="PIRSF" id="PIRSF005572">
    <property type="entry name" value="NifS"/>
    <property type="match status" value="1"/>
</dbReference>
<comment type="cofactor">
    <cofactor evidence="1">
        <name>pyridoxal 5'-phosphate</name>
        <dbReference type="ChEBI" id="CHEBI:597326"/>
    </cofactor>
</comment>
<dbReference type="GO" id="GO:0031071">
    <property type="term" value="F:cysteine desulfurase activity"/>
    <property type="evidence" value="ECO:0007669"/>
    <property type="project" value="UniProtKB-EC"/>
</dbReference>
<keyword evidence="3" id="KW-0808">Transferase</keyword>
<comment type="catalytic activity">
    <reaction evidence="8">
        <text>(sulfur carrier)-H + L-cysteine = (sulfur carrier)-SH + L-alanine</text>
        <dbReference type="Rhea" id="RHEA:43892"/>
        <dbReference type="Rhea" id="RHEA-COMP:14737"/>
        <dbReference type="Rhea" id="RHEA-COMP:14739"/>
        <dbReference type="ChEBI" id="CHEBI:29917"/>
        <dbReference type="ChEBI" id="CHEBI:35235"/>
        <dbReference type="ChEBI" id="CHEBI:57972"/>
        <dbReference type="ChEBI" id="CHEBI:64428"/>
        <dbReference type="EC" id="2.8.1.7"/>
    </reaction>
</comment>
<name>A0A1G2V7B1_9BACT</name>
<gene>
    <name evidence="10" type="ORF">A2544_00035</name>
</gene>
<dbReference type="GO" id="GO:0051536">
    <property type="term" value="F:iron-sulfur cluster binding"/>
    <property type="evidence" value="ECO:0007669"/>
    <property type="project" value="UniProtKB-KW"/>
</dbReference>
<dbReference type="PANTHER" id="PTHR11601">
    <property type="entry name" value="CYSTEINE DESULFURYLASE FAMILY MEMBER"/>
    <property type="match status" value="1"/>
</dbReference>
<comment type="caution">
    <text evidence="10">The sequence shown here is derived from an EMBL/GenBank/DDBJ whole genome shotgun (WGS) entry which is preliminary data.</text>
</comment>
<evidence type="ECO:0000313" key="11">
    <source>
        <dbReference type="Proteomes" id="UP000176868"/>
    </source>
</evidence>
<dbReference type="SUPFAM" id="SSF53383">
    <property type="entry name" value="PLP-dependent transferases"/>
    <property type="match status" value="1"/>
</dbReference>
<keyword evidence="5" id="KW-0663">Pyridoxal phosphate</keyword>
<dbReference type="STRING" id="1802782.A2544_00035"/>
<evidence type="ECO:0000256" key="2">
    <source>
        <dbReference type="ARBA" id="ARBA00006490"/>
    </source>
</evidence>
<dbReference type="InterPro" id="IPR015421">
    <property type="entry name" value="PyrdxlP-dep_Trfase_major"/>
</dbReference>
<dbReference type="GO" id="GO:0046872">
    <property type="term" value="F:metal ion binding"/>
    <property type="evidence" value="ECO:0007669"/>
    <property type="project" value="UniProtKB-KW"/>
</dbReference>
<evidence type="ECO:0000256" key="5">
    <source>
        <dbReference type="ARBA" id="ARBA00022898"/>
    </source>
</evidence>
<feature type="domain" description="Aminotransferase class V" evidence="9">
    <location>
        <begin position="9"/>
        <end position="208"/>
    </location>
</feature>
<evidence type="ECO:0000313" key="10">
    <source>
        <dbReference type="EMBL" id="OHB17523.1"/>
    </source>
</evidence>
<dbReference type="Pfam" id="PF00266">
    <property type="entry name" value="Aminotran_5"/>
    <property type="match status" value="2"/>
</dbReference>
<evidence type="ECO:0000259" key="9">
    <source>
        <dbReference type="Pfam" id="PF00266"/>
    </source>
</evidence>
<evidence type="ECO:0000256" key="4">
    <source>
        <dbReference type="ARBA" id="ARBA00022723"/>
    </source>
</evidence>
<protein>
    <recommendedName>
        <fullName evidence="9">Aminotransferase class V domain-containing protein</fullName>
    </recommendedName>
</protein>
<evidence type="ECO:0000256" key="6">
    <source>
        <dbReference type="ARBA" id="ARBA00023004"/>
    </source>
</evidence>
<organism evidence="10 11">
    <name type="scientific">Candidatus Zambryskibacteria bacterium RIFOXYD2_FULL_43_10</name>
    <dbReference type="NCBI Taxonomy" id="1802782"/>
    <lineage>
        <taxon>Bacteria</taxon>
        <taxon>Candidatus Zambryskiibacteriota</taxon>
    </lineage>
</organism>
<evidence type="ECO:0000256" key="8">
    <source>
        <dbReference type="ARBA" id="ARBA00050776"/>
    </source>
</evidence>
<accession>A0A1G2V7B1</accession>
<dbReference type="InterPro" id="IPR016454">
    <property type="entry name" value="Cysteine_dSase"/>
</dbReference>
<feature type="domain" description="Aminotransferase class V" evidence="9">
    <location>
        <begin position="209"/>
        <end position="321"/>
    </location>
</feature>
<keyword evidence="6" id="KW-0408">Iron</keyword>
<evidence type="ECO:0000256" key="7">
    <source>
        <dbReference type="ARBA" id="ARBA00023014"/>
    </source>
</evidence>